<dbReference type="Proteomes" id="UP000659223">
    <property type="component" value="Unassembled WGS sequence"/>
</dbReference>
<reference evidence="3" key="1">
    <citation type="journal article" date="2019" name="Int. J. Syst. Evol. Microbiol.">
        <title>The Global Catalogue of Microorganisms (GCM) 10K type strain sequencing project: providing services to taxonomists for standard genome sequencing and annotation.</title>
        <authorList>
            <consortium name="The Broad Institute Genomics Platform"/>
            <consortium name="The Broad Institute Genome Sequencing Center for Infectious Disease"/>
            <person name="Wu L."/>
            <person name="Ma J."/>
        </authorList>
    </citation>
    <scope>NUCLEOTIDE SEQUENCE [LARGE SCALE GENOMIC DNA]</scope>
    <source>
        <strain evidence="3">JCM 4586</strain>
    </source>
</reference>
<evidence type="ECO:0000259" key="1">
    <source>
        <dbReference type="Pfam" id="PF04149"/>
    </source>
</evidence>
<proteinExistence type="predicted"/>
<accession>A0ABQ2YBZ9</accession>
<organism evidence="2 3">
    <name type="scientific">Streptomyces hiroshimensis</name>
    <dbReference type="NCBI Taxonomy" id="66424"/>
    <lineage>
        <taxon>Bacteria</taxon>
        <taxon>Bacillati</taxon>
        <taxon>Actinomycetota</taxon>
        <taxon>Actinomycetes</taxon>
        <taxon>Kitasatosporales</taxon>
        <taxon>Streptomycetaceae</taxon>
        <taxon>Streptomyces</taxon>
    </lineage>
</organism>
<dbReference type="EMBL" id="BMUT01000004">
    <property type="protein sequence ID" value="GGX78852.1"/>
    <property type="molecule type" value="Genomic_DNA"/>
</dbReference>
<protein>
    <recommendedName>
        <fullName evidence="1">DUF397 domain-containing protein</fullName>
    </recommendedName>
</protein>
<dbReference type="InterPro" id="IPR007278">
    <property type="entry name" value="DUF397"/>
</dbReference>
<dbReference type="Pfam" id="PF04149">
    <property type="entry name" value="DUF397"/>
    <property type="match status" value="1"/>
</dbReference>
<dbReference type="RefSeq" id="WP_229899165.1">
    <property type="nucleotide sequence ID" value="NZ_BMUT01000004.1"/>
</dbReference>
<evidence type="ECO:0000313" key="2">
    <source>
        <dbReference type="EMBL" id="GGX78852.1"/>
    </source>
</evidence>
<evidence type="ECO:0000313" key="3">
    <source>
        <dbReference type="Proteomes" id="UP000659223"/>
    </source>
</evidence>
<sequence length="62" mass="6581">MSGIGGWRKSSYSDVAGNNCVEVAAAGDTVRVRDSKRIRGAQLGVPARVWAAFVTYMRGHAA</sequence>
<comment type="caution">
    <text evidence="2">The sequence shown here is derived from an EMBL/GenBank/DDBJ whole genome shotgun (WGS) entry which is preliminary data.</text>
</comment>
<gene>
    <name evidence="2" type="ORF">GCM10010324_25520</name>
</gene>
<keyword evidence="3" id="KW-1185">Reference proteome</keyword>
<feature type="domain" description="DUF397" evidence="1">
    <location>
        <begin position="6"/>
        <end position="57"/>
    </location>
</feature>
<name>A0ABQ2YBZ9_9ACTN</name>